<sequence>MGVTSGYLVDPKSSQAVLRVLSQALGIEVDTQALDEHAAEMGKVVAKLQEMQESMNMGDEDLQYIE</sequence>
<evidence type="ECO:0000313" key="1">
    <source>
        <dbReference type="EMBL" id="QNO49495.1"/>
    </source>
</evidence>
<dbReference type="Pfam" id="PF09754">
    <property type="entry name" value="PAC2"/>
    <property type="match status" value="1"/>
</dbReference>
<dbReference type="EMBL" id="MT631381">
    <property type="protein sequence ID" value="QNO49495.1"/>
    <property type="molecule type" value="Genomic_DNA"/>
</dbReference>
<dbReference type="PANTHER" id="PTHR35610:SF7">
    <property type="entry name" value="3-ISOPROPYLMALATE DEHYDRATASE"/>
    <property type="match status" value="1"/>
</dbReference>
<dbReference type="AlphaFoldDB" id="A0A7G9YNB1"/>
<dbReference type="SUPFAM" id="SSF159659">
    <property type="entry name" value="Cgl1923-like"/>
    <property type="match status" value="1"/>
</dbReference>
<evidence type="ECO:0008006" key="2">
    <source>
        <dbReference type="Google" id="ProtNLM"/>
    </source>
</evidence>
<name>A0A7G9YNB1_9EURY</name>
<reference evidence="1" key="1">
    <citation type="submission" date="2020-06" db="EMBL/GenBank/DDBJ databases">
        <title>Unique genomic features of the anaerobic methanotrophic archaea.</title>
        <authorList>
            <person name="Chadwick G.L."/>
            <person name="Skennerton C.T."/>
            <person name="Laso-Perez R."/>
            <person name="Leu A.O."/>
            <person name="Speth D.R."/>
            <person name="Yu H."/>
            <person name="Morgan-Lang C."/>
            <person name="Hatzenpichler R."/>
            <person name="Goudeau D."/>
            <person name="Malmstrom R."/>
            <person name="Brazelton W.J."/>
            <person name="Woyke T."/>
            <person name="Hallam S.J."/>
            <person name="Tyson G.W."/>
            <person name="Wegener G."/>
            <person name="Boetius A."/>
            <person name="Orphan V."/>
        </authorList>
    </citation>
    <scope>NUCLEOTIDE SEQUENCE</scope>
</reference>
<proteinExistence type="predicted"/>
<gene>
    <name evidence="1" type="ORF">FBKNMHLG_00014</name>
</gene>
<protein>
    <recommendedName>
        <fullName evidence="2">PAC2 family protein</fullName>
    </recommendedName>
</protein>
<dbReference type="PANTHER" id="PTHR35610">
    <property type="entry name" value="3-ISOPROPYLMALATE DEHYDRATASE-RELATED"/>
    <property type="match status" value="1"/>
</dbReference>
<accession>A0A7G9YNB1</accession>
<dbReference type="InterPro" id="IPR038389">
    <property type="entry name" value="PSMG2_sf"/>
</dbReference>
<organism evidence="1">
    <name type="scientific">Candidatus Methanogaster sp. ANME-2c ERB4</name>
    <dbReference type="NCBI Taxonomy" id="2759911"/>
    <lineage>
        <taxon>Archaea</taxon>
        <taxon>Methanobacteriati</taxon>
        <taxon>Methanobacteriota</taxon>
        <taxon>Stenosarchaea group</taxon>
        <taxon>Methanomicrobia</taxon>
        <taxon>Methanosarcinales</taxon>
        <taxon>ANME-2 cluster</taxon>
        <taxon>Candidatus Methanogasteraceae</taxon>
        <taxon>Candidatus Methanogaster</taxon>
    </lineage>
</organism>
<dbReference type="Gene3D" id="3.40.50.10900">
    <property type="entry name" value="PAC-like subunit"/>
    <property type="match status" value="1"/>
</dbReference>
<dbReference type="InterPro" id="IPR019151">
    <property type="entry name" value="Proteasome_assmbl_chaperone_2"/>
</dbReference>